<dbReference type="GO" id="GO:0001671">
    <property type="term" value="F:ATPase activator activity"/>
    <property type="evidence" value="ECO:0007669"/>
    <property type="project" value="InterPro"/>
</dbReference>
<dbReference type="FunCoup" id="A0A067R5R7">
    <property type="interactions" value="1955"/>
</dbReference>
<sequence>MAKWGEGDPRWIVEERPDATNVNNWHWTEKNACSWSVEKLKELLVNLRIENDIAKCKITEVKKCDGEAIANNRKGKLIFFYEWDVVLEWTGTLKGGENEVEGSINIPNLSEENSISEIEVSVSVKNSNPEADKLKEFLTKDGKNVIREQLNKYIVALKEEFSKGMILPKKHEDDSSKSDTVTNLSAGFHKQVHVNHTERNQVRGCNISTTNLEFIEKFQCTGEEFYNAVTVTEMVQAFTHGPVKLEAKKDGKFELFGGNVCGVFVELIPNKKIVQRWRFKRWPTEHYSIVTFNIEQKEDHTEVTVVQTGVPQSEADSTRENWDRYYWEAMKRTFGFGSFFV</sequence>
<dbReference type="Gene3D" id="3.30.530.20">
    <property type="match status" value="1"/>
</dbReference>
<dbReference type="InterPro" id="IPR036338">
    <property type="entry name" value="Aha1"/>
</dbReference>
<dbReference type="SMART" id="SM01000">
    <property type="entry name" value="Aha1_N"/>
    <property type="match status" value="1"/>
</dbReference>
<dbReference type="Gene3D" id="3.15.10.20">
    <property type="entry name" value="Activator of Hsp90 ATPase Aha1, N-terminal domain"/>
    <property type="match status" value="1"/>
</dbReference>
<dbReference type="InterPro" id="IPR015310">
    <property type="entry name" value="AHSA1-like_N"/>
</dbReference>
<comment type="similarity">
    <text evidence="1">Belongs to the AHA1 family.</text>
</comment>
<dbReference type="STRING" id="136037.A0A067R5R7"/>
<dbReference type="Proteomes" id="UP000027135">
    <property type="component" value="Unassembled WGS sequence"/>
</dbReference>
<dbReference type="AlphaFoldDB" id="A0A067R5R7"/>
<dbReference type="CDD" id="cd08892">
    <property type="entry name" value="SRPBCC_Aha1"/>
    <property type="match status" value="1"/>
</dbReference>
<accession>A0A067R5R7</accession>
<dbReference type="Pfam" id="PF09229">
    <property type="entry name" value="Aha1_N"/>
    <property type="match status" value="1"/>
</dbReference>
<dbReference type="GO" id="GO:0051087">
    <property type="term" value="F:protein-folding chaperone binding"/>
    <property type="evidence" value="ECO:0007669"/>
    <property type="project" value="InterPro"/>
</dbReference>
<dbReference type="SUPFAM" id="SSF103111">
    <property type="entry name" value="Activator of Hsp90 ATPase, Aha1"/>
    <property type="match status" value="1"/>
</dbReference>
<evidence type="ECO:0000256" key="1">
    <source>
        <dbReference type="ARBA" id="ARBA00006817"/>
    </source>
</evidence>
<dbReference type="PANTHER" id="PTHR13009:SF22">
    <property type="entry name" value="LD43819P"/>
    <property type="match status" value="1"/>
</dbReference>
<feature type="domain" description="Activator of Hsp90 ATPase AHSA1-like N-terminal" evidence="2">
    <location>
        <begin position="29"/>
        <end position="163"/>
    </location>
</feature>
<dbReference type="OrthoDB" id="567237at2759"/>
<dbReference type="Pfam" id="PF08327">
    <property type="entry name" value="AHSA1"/>
    <property type="match status" value="1"/>
</dbReference>
<dbReference type="InParanoid" id="A0A067R5R7"/>
<organism evidence="3 4">
    <name type="scientific">Zootermopsis nevadensis</name>
    <name type="common">Dampwood termite</name>
    <dbReference type="NCBI Taxonomy" id="136037"/>
    <lineage>
        <taxon>Eukaryota</taxon>
        <taxon>Metazoa</taxon>
        <taxon>Ecdysozoa</taxon>
        <taxon>Arthropoda</taxon>
        <taxon>Hexapoda</taxon>
        <taxon>Insecta</taxon>
        <taxon>Pterygota</taxon>
        <taxon>Neoptera</taxon>
        <taxon>Polyneoptera</taxon>
        <taxon>Dictyoptera</taxon>
        <taxon>Blattodea</taxon>
        <taxon>Blattoidea</taxon>
        <taxon>Termitoidae</taxon>
        <taxon>Termopsidae</taxon>
        <taxon>Zootermopsis</taxon>
    </lineage>
</organism>
<name>A0A067R5R7_ZOONE</name>
<dbReference type="GO" id="GO:0006457">
    <property type="term" value="P:protein folding"/>
    <property type="evidence" value="ECO:0007669"/>
    <property type="project" value="TreeGrafter"/>
</dbReference>
<dbReference type="InterPro" id="IPR023393">
    <property type="entry name" value="START-like_dom_sf"/>
</dbReference>
<dbReference type="InterPro" id="IPR013538">
    <property type="entry name" value="ASHA1/2-like_C"/>
</dbReference>
<dbReference type="eggNOG" id="KOG2936">
    <property type="taxonomic scope" value="Eukaryota"/>
</dbReference>
<dbReference type="EMBL" id="KK852726">
    <property type="protein sequence ID" value="KDR17659.1"/>
    <property type="molecule type" value="Genomic_DNA"/>
</dbReference>
<evidence type="ECO:0000313" key="3">
    <source>
        <dbReference type="EMBL" id="KDR17659.1"/>
    </source>
</evidence>
<keyword evidence="4" id="KW-1185">Reference proteome</keyword>
<evidence type="ECO:0000259" key="2">
    <source>
        <dbReference type="SMART" id="SM01000"/>
    </source>
</evidence>
<evidence type="ECO:0000313" key="4">
    <source>
        <dbReference type="Proteomes" id="UP000027135"/>
    </source>
</evidence>
<dbReference type="GO" id="GO:0005829">
    <property type="term" value="C:cytosol"/>
    <property type="evidence" value="ECO:0007669"/>
    <property type="project" value="TreeGrafter"/>
</dbReference>
<gene>
    <name evidence="3" type="ORF">L798_08367</name>
</gene>
<reference evidence="3 4" key="1">
    <citation type="journal article" date="2014" name="Nat. Commun.">
        <title>Molecular traces of alternative social organization in a termite genome.</title>
        <authorList>
            <person name="Terrapon N."/>
            <person name="Li C."/>
            <person name="Robertson H.M."/>
            <person name="Ji L."/>
            <person name="Meng X."/>
            <person name="Booth W."/>
            <person name="Chen Z."/>
            <person name="Childers C.P."/>
            <person name="Glastad K.M."/>
            <person name="Gokhale K."/>
            <person name="Gowin J."/>
            <person name="Gronenberg W."/>
            <person name="Hermansen R.A."/>
            <person name="Hu H."/>
            <person name="Hunt B.G."/>
            <person name="Huylmans A.K."/>
            <person name="Khalil S.M."/>
            <person name="Mitchell R.D."/>
            <person name="Munoz-Torres M.C."/>
            <person name="Mustard J.A."/>
            <person name="Pan H."/>
            <person name="Reese J.T."/>
            <person name="Scharf M.E."/>
            <person name="Sun F."/>
            <person name="Vogel H."/>
            <person name="Xiao J."/>
            <person name="Yang W."/>
            <person name="Yang Z."/>
            <person name="Yang Z."/>
            <person name="Zhou J."/>
            <person name="Zhu J."/>
            <person name="Brent C.S."/>
            <person name="Elsik C.G."/>
            <person name="Goodisman M.A."/>
            <person name="Liberles D.A."/>
            <person name="Roe R.M."/>
            <person name="Vargo E.L."/>
            <person name="Vilcinskas A."/>
            <person name="Wang J."/>
            <person name="Bornberg-Bauer E."/>
            <person name="Korb J."/>
            <person name="Zhang G."/>
            <person name="Liebig J."/>
        </authorList>
    </citation>
    <scope>NUCLEOTIDE SEQUENCE [LARGE SCALE GENOMIC DNA]</scope>
    <source>
        <tissue evidence="3">Whole organism</tissue>
    </source>
</reference>
<dbReference type="PANTHER" id="PTHR13009">
    <property type="entry name" value="HEAT SHOCK PROTEIN 90 HSP90 CO-CHAPERONE AHA-1"/>
    <property type="match status" value="1"/>
</dbReference>
<dbReference type="OMA" id="GDCEVNQ"/>
<proteinExistence type="inferred from homology"/>
<dbReference type="SUPFAM" id="SSF55961">
    <property type="entry name" value="Bet v1-like"/>
    <property type="match status" value="1"/>
</dbReference>
<protein>
    <recommendedName>
        <fullName evidence="2">Activator of Hsp90 ATPase AHSA1-like N-terminal domain-containing protein</fullName>
    </recommendedName>
</protein>